<evidence type="ECO:0000313" key="11">
    <source>
        <dbReference type="Proteomes" id="UP000823046"/>
    </source>
</evidence>
<sequence>MSVGILGERESGPDVRTANITAVQAVGNILKSSLGPQGLDKMLVDDIGDVIISNDGATILQRLEIQHPAAKILVDLSELQDKEVGDGTTSVVLLASELLKLGNQLVKSDLHPTSVISGYKLAMKECVKYIRDNLSSKVNAQQRDFLADIAKTALSSKFIGVEDSHYSRLIVDAILSVKTVNNRGDTKYPVSSVNILKNHGKSSKDSYLVDGYALKIGRSAQGMPSSVKGAKVALLDFNLRQHRMQRGVNLLIDDPQELEKIRQKEKDVTRDKIKKILASGANVILTTNGIDDMALKYFVEAKTIAIRRVEHKDIRRIAKITGGTVVLTLATLDGEEKFDSTNLGYCEEVYEDRVGDWDYLFFKGCKASKAATIILRGPNEYGIDEVERSVHDALCGVSRSLEFNAICPGGGAVETALSLYLEDFARTLGSREQLAVAAFAEALLVIPKTLAVNAAHDATDLLAKLRACHSKSQTSHCEAHQQYKWYGLDLIEGTIRNSLTAGVIENQVSKIKSIRFATEAAVTLLRIDDFIKISPEPEKPSHHD</sequence>
<dbReference type="InterPro" id="IPR027409">
    <property type="entry name" value="GroEL-like_apical_dom_sf"/>
</dbReference>
<evidence type="ECO:0000256" key="5">
    <source>
        <dbReference type="ARBA" id="ARBA00022741"/>
    </source>
</evidence>
<evidence type="ECO:0000256" key="2">
    <source>
        <dbReference type="ARBA" id="ARBA00008020"/>
    </source>
</evidence>
<keyword evidence="4" id="KW-0963">Cytoplasm</keyword>
<dbReference type="CDD" id="cd03335">
    <property type="entry name" value="TCP1_alpha"/>
    <property type="match status" value="1"/>
</dbReference>
<name>A0ABQ7J6G5_9APIC</name>
<evidence type="ECO:0000256" key="1">
    <source>
        <dbReference type="ARBA" id="ARBA00004496"/>
    </source>
</evidence>
<dbReference type="InterPro" id="IPR027413">
    <property type="entry name" value="GROEL-like_equatorial_sf"/>
</dbReference>
<keyword evidence="5 9" id="KW-0547">Nucleotide-binding</keyword>
<evidence type="ECO:0000256" key="4">
    <source>
        <dbReference type="ARBA" id="ARBA00022490"/>
    </source>
</evidence>
<dbReference type="PROSITE" id="PS00751">
    <property type="entry name" value="TCP1_2"/>
    <property type="match status" value="1"/>
</dbReference>
<dbReference type="NCBIfam" id="NF041082">
    <property type="entry name" value="thermosome_alpha"/>
    <property type="match status" value="1"/>
</dbReference>
<dbReference type="InterPro" id="IPR002194">
    <property type="entry name" value="Chaperonin_TCP-1_CS"/>
</dbReference>
<dbReference type="InterPro" id="IPR027410">
    <property type="entry name" value="TCP-1-like_intermed_sf"/>
</dbReference>
<evidence type="ECO:0000256" key="8">
    <source>
        <dbReference type="ARBA" id="ARBA00030049"/>
    </source>
</evidence>
<dbReference type="InterPro" id="IPR053374">
    <property type="entry name" value="TCP-1_chaperonin"/>
</dbReference>
<dbReference type="InterPro" id="IPR002423">
    <property type="entry name" value="Cpn60/GroEL/TCP-1"/>
</dbReference>
<proteinExistence type="inferred from homology"/>
<dbReference type="Gene3D" id="1.10.560.10">
    <property type="entry name" value="GroEL-like equatorial domain"/>
    <property type="match status" value="1"/>
</dbReference>
<dbReference type="SUPFAM" id="SSF48592">
    <property type="entry name" value="GroEL equatorial domain-like"/>
    <property type="match status" value="1"/>
</dbReference>
<dbReference type="NCBIfam" id="TIGR02340">
    <property type="entry name" value="chap_CCT_alpha"/>
    <property type="match status" value="1"/>
</dbReference>
<gene>
    <name evidence="10" type="ORF">IE077_000795</name>
</gene>
<dbReference type="SUPFAM" id="SSF52029">
    <property type="entry name" value="GroEL apical domain-like"/>
    <property type="match status" value="1"/>
</dbReference>
<dbReference type="PROSITE" id="PS00750">
    <property type="entry name" value="TCP1_1"/>
    <property type="match status" value="1"/>
</dbReference>
<dbReference type="InterPro" id="IPR054827">
    <property type="entry name" value="thermosome_alpha"/>
</dbReference>
<dbReference type="NCBIfam" id="NF041083">
    <property type="entry name" value="thermosome_beta"/>
    <property type="match status" value="1"/>
</dbReference>
<reference evidence="10 11" key="1">
    <citation type="journal article" date="2020" name="bioRxiv">
        <title>Metabolic contributions of an alphaproteobacterial endosymbiont in the apicomplexan Cardiosporidium cionae.</title>
        <authorList>
            <person name="Hunter E.S."/>
            <person name="Paight C.J."/>
            <person name="Lane C.E."/>
        </authorList>
    </citation>
    <scope>NUCLEOTIDE SEQUENCE [LARGE SCALE GENOMIC DNA]</scope>
    <source>
        <strain evidence="10">ESH_2018</strain>
    </source>
</reference>
<dbReference type="Gene3D" id="3.30.260.10">
    <property type="entry name" value="TCP-1-like chaperonin intermediate domain"/>
    <property type="match status" value="1"/>
</dbReference>
<dbReference type="PANTHER" id="PTHR11353">
    <property type="entry name" value="CHAPERONIN"/>
    <property type="match status" value="1"/>
</dbReference>
<dbReference type="Pfam" id="PF00118">
    <property type="entry name" value="Cpn60_TCP1"/>
    <property type="match status" value="1"/>
</dbReference>
<dbReference type="InterPro" id="IPR017998">
    <property type="entry name" value="Chaperone_TCP-1"/>
</dbReference>
<accession>A0ABQ7J6G5</accession>
<evidence type="ECO:0000256" key="6">
    <source>
        <dbReference type="ARBA" id="ARBA00022840"/>
    </source>
</evidence>
<keyword evidence="6 9" id="KW-0067">ATP-binding</keyword>
<evidence type="ECO:0000256" key="9">
    <source>
        <dbReference type="RuleBase" id="RU004187"/>
    </source>
</evidence>
<comment type="subcellular location">
    <subcellularLocation>
        <location evidence="1">Cytoplasm</location>
    </subcellularLocation>
</comment>
<dbReference type="Proteomes" id="UP000823046">
    <property type="component" value="Unassembled WGS sequence"/>
</dbReference>
<dbReference type="PROSITE" id="PS00995">
    <property type="entry name" value="TCP1_3"/>
    <property type="match status" value="1"/>
</dbReference>
<dbReference type="InterPro" id="IPR012715">
    <property type="entry name" value="Chap_CCT_alpha"/>
</dbReference>
<evidence type="ECO:0000256" key="7">
    <source>
        <dbReference type="ARBA" id="ARBA00023186"/>
    </source>
</evidence>
<protein>
    <recommendedName>
        <fullName evidence="3">T-complex protein 1 subunit alpha</fullName>
    </recommendedName>
    <alternativeName>
        <fullName evidence="8">CCT-alpha</fullName>
    </alternativeName>
</protein>
<evidence type="ECO:0000256" key="3">
    <source>
        <dbReference type="ARBA" id="ARBA00014424"/>
    </source>
</evidence>
<keyword evidence="7 9" id="KW-0143">Chaperone</keyword>
<dbReference type="Gene3D" id="3.50.7.10">
    <property type="entry name" value="GroEL"/>
    <property type="match status" value="1"/>
</dbReference>
<organism evidence="10 11">
    <name type="scientific">Cardiosporidium cionae</name>
    <dbReference type="NCBI Taxonomy" id="476202"/>
    <lineage>
        <taxon>Eukaryota</taxon>
        <taxon>Sar</taxon>
        <taxon>Alveolata</taxon>
        <taxon>Apicomplexa</taxon>
        <taxon>Aconoidasida</taxon>
        <taxon>Nephromycida</taxon>
        <taxon>Cardiosporidium</taxon>
    </lineage>
</organism>
<evidence type="ECO:0000313" key="10">
    <source>
        <dbReference type="EMBL" id="KAF8819587.1"/>
    </source>
</evidence>
<keyword evidence="11" id="KW-1185">Reference proteome</keyword>
<dbReference type="EMBL" id="JADAQX010000684">
    <property type="protein sequence ID" value="KAF8819587.1"/>
    <property type="molecule type" value="Genomic_DNA"/>
</dbReference>
<dbReference type="PRINTS" id="PR00304">
    <property type="entry name" value="TCOMPLEXTCP1"/>
</dbReference>
<comment type="caution">
    <text evidence="10">The sequence shown here is derived from an EMBL/GenBank/DDBJ whole genome shotgun (WGS) entry which is preliminary data.</text>
</comment>
<comment type="similarity">
    <text evidence="2 9">Belongs to the TCP-1 chaperonin family.</text>
</comment>
<dbReference type="SUPFAM" id="SSF54849">
    <property type="entry name" value="GroEL-intermediate domain like"/>
    <property type="match status" value="1"/>
</dbReference>